<dbReference type="SUPFAM" id="SSF53383">
    <property type="entry name" value="PLP-dependent transferases"/>
    <property type="match status" value="1"/>
</dbReference>
<protein>
    <recommendedName>
        <fullName evidence="9">Aminotransferase class V domain-containing protein</fullName>
    </recommendedName>
</protein>
<feature type="domain" description="Aminotransferase class V" evidence="9">
    <location>
        <begin position="9"/>
        <end position="182"/>
    </location>
</feature>
<dbReference type="GO" id="GO:0051536">
    <property type="term" value="F:iron-sulfur cluster binding"/>
    <property type="evidence" value="ECO:0007669"/>
    <property type="project" value="UniProtKB-KW"/>
</dbReference>
<dbReference type="Pfam" id="PF00266">
    <property type="entry name" value="Aminotran_5"/>
    <property type="match status" value="2"/>
</dbReference>
<dbReference type="Proteomes" id="UP000178646">
    <property type="component" value="Unassembled WGS sequence"/>
</dbReference>
<proteinExistence type="inferred from homology"/>
<dbReference type="GO" id="GO:0031071">
    <property type="term" value="F:cysteine desulfurase activity"/>
    <property type="evidence" value="ECO:0007669"/>
    <property type="project" value="UniProtKB-EC"/>
</dbReference>
<evidence type="ECO:0000313" key="11">
    <source>
        <dbReference type="Proteomes" id="UP000178646"/>
    </source>
</evidence>
<evidence type="ECO:0000256" key="3">
    <source>
        <dbReference type="ARBA" id="ARBA00022679"/>
    </source>
</evidence>
<keyword evidence="4" id="KW-0479">Metal-binding</keyword>
<evidence type="ECO:0000313" key="10">
    <source>
        <dbReference type="EMBL" id="OHA48983.1"/>
    </source>
</evidence>
<dbReference type="Gene3D" id="1.10.260.50">
    <property type="match status" value="1"/>
</dbReference>
<evidence type="ECO:0000256" key="1">
    <source>
        <dbReference type="ARBA" id="ARBA00001933"/>
    </source>
</evidence>
<keyword evidence="7" id="KW-0411">Iron-sulfur</keyword>
<comment type="catalytic activity">
    <reaction evidence="8">
        <text>(sulfur carrier)-H + L-cysteine = (sulfur carrier)-SH + L-alanine</text>
        <dbReference type="Rhea" id="RHEA:43892"/>
        <dbReference type="Rhea" id="RHEA-COMP:14737"/>
        <dbReference type="Rhea" id="RHEA-COMP:14739"/>
        <dbReference type="ChEBI" id="CHEBI:29917"/>
        <dbReference type="ChEBI" id="CHEBI:35235"/>
        <dbReference type="ChEBI" id="CHEBI:57972"/>
        <dbReference type="ChEBI" id="CHEBI:64428"/>
        <dbReference type="EC" id="2.8.1.7"/>
    </reaction>
</comment>
<keyword evidence="5" id="KW-0663">Pyridoxal phosphate</keyword>
<gene>
    <name evidence="10" type="ORF">A2W59_02330</name>
</gene>
<evidence type="ECO:0000256" key="5">
    <source>
        <dbReference type="ARBA" id="ARBA00022898"/>
    </source>
</evidence>
<reference evidence="10 11" key="1">
    <citation type="journal article" date="2016" name="Nat. Commun.">
        <title>Thousands of microbial genomes shed light on interconnected biogeochemical processes in an aquifer system.</title>
        <authorList>
            <person name="Anantharaman K."/>
            <person name="Brown C.T."/>
            <person name="Hug L.A."/>
            <person name="Sharon I."/>
            <person name="Castelle C.J."/>
            <person name="Probst A.J."/>
            <person name="Thomas B.C."/>
            <person name="Singh A."/>
            <person name="Wilkins M.J."/>
            <person name="Karaoz U."/>
            <person name="Brodie E.L."/>
            <person name="Williams K.H."/>
            <person name="Hubbard S.S."/>
            <person name="Banfield J.F."/>
        </authorList>
    </citation>
    <scope>NUCLEOTIDE SEQUENCE [LARGE SCALE GENOMIC DNA]</scope>
</reference>
<comment type="caution">
    <text evidence="10">The sequence shown here is derived from an EMBL/GenBank/DDBJ whole genome shotgun (WGS) entry which is preliminary data.</text>
</comment>
<dbReference type="InterPro" id="IPR015421">
    <property type="entry name" value="PyrdxlP-dep_Trfase_major"/>
</dbReference>
<evidence type="ECO:0000256" key="8">
    <source>
        <dbReference type="ARBA" id="ARBA00050776"/>
    </source>
</evidence>
<dbReference type="InterPro" id="IPR015422">
    <property type="entry name" value="PyrdxlP-dep_Trfase_small"/>
</dbReference>
<evidence type="ECO:0000256" key="2">
    <source>
        <dbReference type="ARBA" id="ARBA00006490"/>
    </source>
</evidence>
<dbReference type="PANTHER" id="PTHR11601">
    <property type="entry name" value="CYSTEINE DESULFURYLASE FAMILY MEMBER"/>
    <property type="match status" value="1"/>
</dbReference>
<evidence type="ECO:0000256" key="4">
    <source>
        <dbReference type="ARBA" id="ARBA00022723"/>
    </source>
</evidence>
<dbReference type="InterPro" id="IPR000192">
    <property type="entry name" value="Aminotrans_V_dom"/>
</dbReference>
<evidence type="ECO:0000256" key="7">
    <source>
        <dbReference type="ARBA" id="ARBA00023014"/>
    </source>
</evidence>
<dbReference type="GO" id="GO:0046872">
    <property type="term" value="F:metal ion binding"/>
    <property type="evidence" value="ECO:0007669"/>
    <property type="project" value="UniProtKB-KW"/>
</dbReference>
<dbReference type="InterPro" id="IPR016454">
    <property type="entry name" value="Cysteine_dSase"/>
</dbReference>
<dbReference type="Gene3D" id="3.40.640.10">
    <property type="entry name" value="Type I PLP-dependent aspartate aminotransferase-like (Major domain)"/>
    <property type="match status" value="1"/>
</dbReference>
<keyword evidence="3" id="KW-0808">Transferase</keyword>
<sequence>MTKNKTKRIYMDHAAAAPMDKRVKKAMEPYWTENFGNPNALYKEGLIARNAVETAREDIAKILGARAKEIIFTNGGTESDNLAIFGVVKNFKNGHIITTKFEHHAVLNSCKHLEKEGFEVTYLDVSKEGVVKPEDVKRALRPETILVSIMYANNEIGTVQPIREIAKAIRDFKKKGVIDEAKQNFSRFTLPRNGAGSDASQNFASPRLSAAFPLFHTDACQAPGYLDINVERLGVDLMTINGSKIYGPKGIGLLYAKNGIKLEPLLYGGEQERKLRPGTENVPAIVGLAEALKIADKDREKESARLVKLRDYFINRLLGEIPKTVLNGHPTQRLPNNVNVSILDAEGESIVLYLDEAGVACSTGSACTSESLEPSHVILAIGKPHAYAHGAMRFSLGRSTTKKDIDYVMKVLPDIIKKLRMFSPVNIKI</sequence>
<comment type="cofactor">
    <cofactor evidence="1">
        <name>pyridoxal 5'-phosphate</name>
        <dbReference type="ChEBI" id="CHEBI:597326"/>
    </cofactor>
</comment>
<dbReference type="PANTHER" id="PTHR11601:SF34">
    <property type="entry name" value="CYSTEINE DESULFURASE"/>
    <property type="match status" value="1"/>
</dbReference>
<comment type="similarity">
    <text evidence="2">Belongs to the class-V pyridoxal-phosphate-dependent aminotransferase family. NifS/IscS subfamily.</text>
</comment>
<keyword evidence="6" id="KW-0408">Iron</keyword>
<evidence type="ECO:0000256" key="6">
    <source>
        <dbReference type="ARBA" id="ARBA00023004"/>
    </source>
</evidence>
<dbReference type="Gene3D" id="3.90.1150.10">
    <property type="entry name" value="Aspartate Aminotransferase, domain 1"/>
    <property type="match status" value="1"/>
</dbReference>
<evidence type="ECO:0000259" key="9">
    <source>
        <dbReference type="Pfam" id="PF00266"/>
    </source>
</evidence>
<name>A0A1G2PL33_9BACT</name>
<feature type="domain" description="Aminotransferase class V" evidence="9">
    <location>
        <begin position="214"/>
        <end position="408"/>
    </location>
</feature>
<organism evidence="10 11">
    <name type="scientific">Candidatus Terrybacteria bacterium RIFCSPHIGHO2_02_41_19</name>
    <dbReference type="NCBI Taxonomy" id="1802364"/>
    <lineage>
        <taxon>Bacteria</taxon>
        <taxon>Candidatus Terryibacteriota</taxon>
    </lineage>
</organism>
<dbReference type="EMBL" id="MHSU01000039">
    <property type="protein sequence ID" value="OHA48983.1"/>
    <property type="molecule type" value="Genomic_DNA"/>
</dbReference>
<dbReference type="PIRSF" id="PIRSF005572">
    <property type="entry name" value="NifS"/>
    <property type="match status" value="1"/>
</dbReference>
<accession>A0A1G2PL33</accession>
<dbReference type="InterPro" id="IPR015424">
    <property type="entry name" value="PyrdxlP-dep_Trfase"/>
</dbReference>
<dbReference type="AlphaFoldDB" id="A0A1G2PL33"/>